<evidence type="ECO:0000313" key="3">
    <source>
        <dbReference type="Proteomes" id="UP000663829"/>
    </source>
</evidence>
<organism evidence="1 3">
    <name type="scientific">Didymodactylos carnosus</name>
    <dbReference type="NCBI Taxonomy" id="1234261"/>
    <lineage>
        <taxon>Eukaryota</taxon>
        <taxon>Metazoa</taxon>
        <taxon>Spiralia</taxon>
        <taxon>Gnathifera</taxon>
        <taxon>Rotifera</taxon>
        <taxon>Eurotatoria</taxon>
        <taxon>Bdelloidea</taxon>
        <taxon>Philodinida</taxon>
        <taxon>Philodinidae</taxon>
        <taxon>Didymodactylos</taxon>
    </lineage>
</organism>
<evidence type="ECO:0000313" key="1">
    <source>
        <dbReference type="EMBL" id="CAF1097908.1"/>
    </source>
</evidence>
<reference evidence="1" key="1">
    <citation type="submission" date="2021-02" db="EMBL/GenBank/DDBJ databases">
        <authorList>
            <person name="Nowell W R."/>
        </authorList>
    </citation>
    <scope>NUCLEOTIDE SEQUENCE</scope>
</reference>
<feature type="non-terminal residue" evidence="1">
    <location>
        <position position="1"/>
    </location>
</feature>
<dbReference type="OrthoDB" id="10011701at2759"/>
<accession>A0A814NZC4</accession>
<keyword evidence="3" id="KW-1185">Reference proteome</keyword>
<dbReference type="EMBL" id="CAJOBC010005416">
    <property type="protein sequence ID" value="CAF3862982.1"/>
    <property type="molecule type" value="Genomic_DNA"/>
</dbReference>
<proteinExistence type="predicted"/>
<name>A0A814NZC4_9BILA</name>
<sequence length="154" mass="17580">DRGCCYFYGQISDVTSMSQRINLTAYANDIDNHNVTYNLSAWLGGWAGQDDSAYVSFQFLSSSLSVLGTSNQIGPVLDTDRGHTTQLIYRSTHNRDFNKVHNISEMPSKFVSNEKKIEYANILKKNVELFLSHNGKERLYIRIRTIPSRNFLFA</sequence>
<evidence type="ECO:0000313" key="2">
    <source>
        <dbReference type="EMBL" id="CAF3862982.1"/>
    </source>
</evidence>
<dbReference type="Proteomes" id="UP000681722">
    <property type="component" value="Unassembled WGS sequence"/>
</dbReference>
<dbReference type="EMBL" id="CAJNOQ010005416">
    <property type="protein sequence ID" value="CAF1097908.1"/>
    <property type="molecule type" value="Genomic_DNA"/>
</dbReference>
<gene>
    <name evidence="1" type="ORF">GPM918_LOCUS18596</name>
    <name evidence="2" type="ORF">SRO942_LOCUS18593</name>
</gene>
<dbReference type="Proteomes" id="UP000663829">
    <property type="component" value="Unassembled WGS sequence"/>
</dbReference>
<dbReference type="AlphaFoldDB" id="A0A814NZC4"/>
<protein>
    <submittedName>
        <fullName evidence="1">Uncharacterized protein</fullName>
    </submittedName>
</protein>
<comment type="caution">
    <text evidence="1">The sequence shown here is derived from an EMBL/GenBank/DDBJ whole genome shotgun (WGS) entry which is preliminary data.</text>
</comment>